<dbReference type="PROSITE" id="PS50902">
    <property type="entry name" value="FLAVODOXIN_LIKE"/>
    <property type="match status" value="1"/>
</dbReference>
<evidence type="ECO:0000313" key="5">
    <source>
        <dbReference type="Proteomes" id="UP000184204"/>
    </source>
</evidence>
<proteinExistence type="predicted"/>
<evidence type="ECO:0000313" key="2">
    <source>
        <dbReference type="EMBL" id="AMJ39947.1"/>
    </source>
</evidence>
<dbReference type="GO" id="GO:0016651">
    <property type="term" value="F:oxidoreductase activity, acting on NAD(P)H"/>
    <property type="evidence" value="ECO:0007669"/>
    <property type="project" value="UniProtKB-ARBA"/>
</dbReference>
<sequence length="50" mass="5668">MNIEVRYYSKSGNTKKIADAIAKQAGISAKPIHKPMQPTFILPRRIHAYI</sequence>
<evidence type="ECO:0000313" key="3">
    <source>
        <dbReference type="EMBL" id="SHE27146.1"/>
    </source>
</evidence>
<dbReference type="GO" id="GO:0010181">
    <property type="term" value="F:FMN binding"/>
    <property type="evidence" value="ECO:0007669"/>
    <property type="project" value="InterPro"/>
</dbReference>
<dbReference type="InterPro" id="IPR029039">
    <property type="entry name" value="Flavoprotein-like_sf"/>
</dbReference>
<accession>A0A0X8VBT7</accession>
<dbReference type="SUPFAM" id="SSF52218">
    <property type="entry name" value="Flavoproteins"/>
    <property type="match status" value="1"/>
</dbReference>
<dbReference type="EMBL" id="CP014223">
    <property type="protein sequence ID" value="AMJ39947.1"/>
    <property type="molecule type" value="Genomic_DNA"/>
</dbReference>
<keyword evidence="4" id="KW-1185">Reference proteome</keyword>
<dbReference type="Proteomes" id="UP000068026">
    <property type="component" value="Chromosome"/>
</dbReference>
<dbReference type="KEGG" id="cpro:CPRO_03250"/>
<dbReference type="Gene3D" id="3.40.50.360">
    <property type="match status" value="1"/>
</dbReference>
<protein>
    <recommendedName>
        <fullName evidence="1">Flavodoxin-like domain-containing protein</fullName>
    </recommendedName>
</protein>
<dbReference type="Proteomes" id="UP000184204">
    <property type="component" value="Unassembled WGS sequence"/>
</dbReference>
<dbReference type="RefSeq" id="WP_236782369.1">
    <property type="nucleotide sequence ID" value="NZ_CP014223.1"/>
</dbReference>
<reference evidence="4" key="2">
    <citation type="submission" date="2016-01" db="EMBL/GenBank/DDBJ databases">
        <authorList>
            <person name="Poehlein A."/>
            <person name="Schlien K."/>
            <person name="Gottschalk G."/>
            <person name="Buckel W."/>
            <person name="Daniel R."/>
        </authorList>
    </citation>
    <scope>NUCLEOTIDE SEQUENCE [LARGE SCALE GENOMIC DNA]</scope>
    <source>
        <strain evidence="4">X2</strain>
    </source>
</reference>
<dbReference type="InterPro" id="IPR008254">
    <property type="entry name" value="Flavodoxin/NO_synth"/>
</dbReference>
<reference evidence="2 4" key="1">
    <citation type="journal article" date="2016" name="Genome Announc.">
        <title>Complete Genome Sequence of the Amino Acid-Fermenting Clostridium propionicum X2 (DSM 1682).</title>
        <authorList>
            <person name="Poehlein A."/>
            <person name="Schlien K."/>
            <person name="Chowdhury N.P."/>
            <person name="Gottschalk G."/>
            <person name="Buckel W."/>
            <person name="Daniel R."/>
        </authorList>
    </citation>
    <scope>NUCLEOTIDE SEQUENCE [LARGE SCALE GENOMIC DNA]</scope>
    <source>
        <strain evidence="2 4">X2</strain>
    </source>
</reference>
<organism evidence="3 5">
    <name type="scientific">Anaerotignum propionicum DSM 1682</name>
    <dbReference type="NCBI Taxonomy" id="991789"/>
    <lineage>
        <taxon>Bacteria</taxon>
        <taxon>Bacillati</taxon>
        <taxon>Bacillota</taxon>
        <taxon>Clostridia</taxon>
        <taxon>Lachnospirales</taxon>
        <taxon>Anaerotignaceae</taxon>
        <taxon>Anaerotignum</taxon>
    </lineage>
</organism>
<reference evidence="5" key="4">
    <citation type="submission" date="2016-11" db="EMBL/GenBank/DDBJ databases">
        <authorList>
            <person name="Jaros S."/>
            <person name="Januszkiewicz K."/>
            <person name="Wedrychowicz H."/>
        </authorList>
    </citation>
    <scope>NUCLEOTIDE SEQUENCE [LARGE SCALE GENOMIC DNA]</scope>
    <source>
        <strain evidence="5">DSM 1682</strain>
    </source>
</reference>
<dbReference type="AlphaFoldDB" id="A0A0X8VBT7"/>
<gene>
    <name evidence="2" type="ORF">CPRO_03250</name>
    <name evidence="3" type="ORF">SAMN02745151_00026</name>
</gene>
<dbReference type="EMBL" id="FQUA01000001">
    <property type="protein sequence ID" value="SHE27146.1"/>
    <property type="molecule type" value="Genomic_DNA"/>
</dbReference>
<feature type="domain" description="Flavodoxin-like" evidence="1">
    <location>
        <begin position="3"/>
        <end position="50"/>
    </location>
</feature>
<name>A0A0X8VBT7_ANAPI</name>
<evidence type="ECO:0000313" key="4">
    <source>
        <dbReference type="Proteomes" id="UP000068026"/>
    </source>
</evidence>
<reference evidence="3" key="3">
    <citation type="submission" date="2016-11" db="EMBL/GenBank/DDBJ databases">
        <authorList>
            <person name="Varghese N."/>
            <person name="Submissions S."/>
        </authorList>
    </citation>
    <scope>NUCLEOTIDE SEQUENCE</scope>
    <source>
        <strain evidence="3">DSM 1682</strain>
    </source>
</reference>
<evidence type="ECO:0000259" key="1">
    <source>
        <dbReference type="PROSITE" id="PS50902"/>
    </source>
</evidence>